<dbReference type="Pfam" id="PF12833">
    <property type="entry name" value="HTH_18"/>
    <property type="match status" value="1"/>
</dbReference>
<dbReference type="InterPro" id="IPR009057">
    <property type="entry name" value="Homeodomain-like_sf"/>
</dbReference>
<evidence type="ECO:0000256" key="2">
    <source>
        <dbReference type="ARBA" id="ARBA00023125"/>
    </source>
</evidence>
<dbReference type="InterPro" id="IPR050204">
    <property type="entry name" value="AraC_XylS_family_regulators"/>
</dbReference>
<keyword evidence="4" id="KW-0804">Transcription</keyword>
<evidence type="ECO:0000256" key="1">
    <source>
        <dbReference type="ARBA" id="ARBA00023015"/>
    </source>
</evidence>
<sequence length="267" mass="30244">MEAGFWPAEAVVGEVIYPPGGSLGPRLQRNLQLVLLHTGEMTIAIDGKEQHVPAKSVCVLFPQHEERFSFAKQSPTYHSWLHLFAPEIPDTLLARLNRLPWPLPLSPAMMGLLHEALSIQKAPFPTAHEMLKALGLHMLWRYIGEGEQLLTGISPRGNAVVEQAQHFIHAHVAEPLTLDQIASAVALSQPYLIRLFRTCLQTTPMRYVWQVRIARGIELLEQTGLPVGIIAERCGFQSRYHFARCIRQTTGYSPLEVRRRSWQRRVE</sequence>
<dbReference type="InterPro" id="IPR037923">
    <property type="entry name" value="HTH-like"/>
</dbReference>
<evidence type="ECO:0000256" key="4">
    <source>
        <dbReference type="ARBA" id="ARBA00023163"/>
    </source>
</evidence>
<dbReference type="PROSITE" id="PS00041">
    <property type="entry name" value="HTH_ARAC_FAMILY_1"/>
    <property type="match status" value="1"/>
</dbReference>
<evidence type="ECO:0000259" key="5">
    <source>
        <dbReference type="PROSITE" id="PS01124"/>
    </source>
</evidence>
<dbReference type="InterPro" id="IPR018062">
    <property type="entry name" value="HTH_AraC-typ_CS"/>
</dbReference>
<dbReference type="Gene3D" id="1.10.10.60">
    <property type="entry name" value="Homeodomain-like"/>
    <property type="match status" value="1"/>
</dbReference>
<gene>
    <name evidence="6" type="ORF">KTC_21510</name>
</gene>
<accession>A0A455SIL2</accession>
<dbReference type="AlphaFoldDB" id="A0A455SIL2"/>
<reference evidence="6" key="1">
    <citation type="submission" date="2018-12" db="EMBL/GenBank/DDBJ databases">
        <title>Novel natural products biosynthetic potential of the class Ktedonobacteria.</title>
        <authorList>
            <person name="Zheng Y."/>
            <person name="Saitou A."/>
            <person name="Wang C.M."/>
            <person name="Toyoda A."/>
            <person name="Minakuchi Y."/>
            <person name="Sekiguchi Y."/>
            <person name="Ueda K."/>
            <person name="Takano H."/>
            <person name="Sakai Y."/>
            <person name="Yokota A."/>
            <person name="Yabe S."/>
        </authorList>
    </citation>
    <scope>NUCLEOTIDE SEQUENCE</scope>
    <source>
        <strain evidence="6">COM3</strain>
    </source>
</reference>
<dbReference type="SMART" id="SM00342">
    <property type="entry name" value="HTH_ARAC"/>
    <property type="match status" value="1"/>
</dbReference>
<keyword evidence="2" id="KW-0238">DNA-binding</keyword>
<dbReference type="PROSITE" id="PS01124">
    <property type="entry name" value="HTH_ARAC_FAMILY_2"/>
    <property type="match status" value="1"/>
</dbReference>
<keyword evidence="3" id="KW-0010">Activator</keyword>
<dbReference type="EMBL" id="AP019376">
    <property type="protein sequence ID" value="BBH87400.1"/>
    <property type="molecule type" value="Genomic_DNA"/>
</dbReference>
<organism evidence="6">
    <name type="scientific">Thermosporothrix sp. COM3</name>
    <dbReference type="NCBI Taxonomy" id="2490863"/>
    <lineage>
        <taxon>Bacteria</taxon>
        <taxon>Bacillati</taxon>
        <taxon>Chloroflexota</taxon>
        <taxon>Ktedonobacteria</taxon>
        <taxon>Ktedonobacterales</taxon>
        <taxon>Thermosporotrichaceae</taxon>
        <taxon>Thermosporothrix</taxon>
    </lineage>
</organism>
<evidence type="ECO:0000256" key="3">
    <source>
        <dbReference type="ARBA" id="ARBA00023159"/>
    </source>
</evidence>
<feature type="domain" description="HTH araC/xylS-type" evidence="5">
    <location>
        <begin position="162"/>
        <end position="260"/>
    </location>
</feature>
<keyword evidence="1" id="KW-0805">Transcription regulation</keyword>
<dbReference type="SUPFAM" id="SSF51215">
    <property type="entry name" value="Regulatory protein AraC"/>
    <property type="match status" value="1"/>
</dbReference>
<dbReference type="SUPFAM" id="SSF46689">
    <property type="entry name" value="Homeodomain-like"/>
    <property type="match status" value="2"/>
</dbReference>
<dbReference type="InterPro" id="IPR018060">
    <property type="entry name" value="HTH_AraC"/>
</dbReference>
<dbReference type="PANTHER" id="PTHR46796:SF6">
    <property type="entry name" value="ARAC SUBFAMILY"/>
    <property type="match status" value="1"/>
</dbReference>
<evidence type="ECO:0000313" key="6">
    <source>
        <dbReference type="EMBL" id="BBH87400.1"/>
    </source>
</evidence>
<dbReference type="PANTHER" id="PTHR46796">
    <property type="entry name" value="HTH-TYPE TRANSCRIPTIONAL ACTIVATOR RHAS-RELATED"/>
    <property type="match status" value="1"/>
</dbReference>
<protein>
    <recommendedName>
        <fullName evidence="5">HTH araC/xylS-type domain-containing protein</fullName>
    </recommendedName>
</protein>
<dbReference type="GO" id="GO:0043565">
    <property type="term" value="F:sequence-specific DNA binding"/>
    <property type="evidence" value="ECO:0007669"/>
    <property type="project" value="InterPro"/>
</dbReference>
<name>A0A455SIL2_9CHLR</name>
<proteinExistence type="predicted"/>
<dbReference type="GO" id="GO:0003700">
    <property type="term" value="F:DNA-binding transcription factor activity"/>
    <property type="evidence" value="ECO:0007669"/>
    <property type="project" value="InterPro"/>
</dbReference>